<evidence type="ECO:0000313" key="3">
    <source>
        <dbReference type="Proteomes" id="UP000095658"/>
    </source>
</evidence>
<dbReference type="STRING" id="1714016.BA724_04355"/>
<evidence type="ECO:0000313" key="2">
    <source>
        <dbReference type="EMBL" id="OES45247.1"/>
    </source>
</evidence>
<dbReference type="EMBL" id="MAMP01000020">
    <property type="protein sequence ID" value="OES45247.1"/>
    <property type="molecule type" value="Genomic_DNA"/>
</dbReference>
<dbReference type="Proteomes" id="UP000095658">
    <property type="component" value="Unassembled WGS sequence"/>
</dbReference>
<proteinExistence type="predicted"/>
<feature type="region of interest" description="Disordered" evidence="1">
    <location>
        <begin position="1"/>
        <end position="66"/>
    </location>
</feature>
<evidence type="ECO:0008006" key="4">
    <source>
        <dbReference type="Google" id="ProtNLM"/>
    </source>
</evidence>
<feature type="compositionally biased region" description="Basic residues" evidence="1">
    <location>
        <begin position="56"/>
        <end position="66"/>
    </location>
</feature>
<reference evidence="2 3" key="1">
    <citation type="submission" date="2016-06" db="EMBL/GenBank/DDBJ databases">
        <title>Domibacillus iocasae genome sequencing.</title>
        <authorList>
            <person name="Verma A."/>
            <person name="Pal Y."/>
            <person name="Ojha A.K."/>
            <person name="Krishnamurthi S."/>
        </authorList>
    </citation>
    <scope>NUCLEOTIDE SEQUENCE [LARGE SCALE GENOMIC DNA]</scope>
    <source>
        <strain evidence="2 3">DSM 29979</strain>
    </source>
</reference>
<evidence type="ECO:0000256" key="1">
    <source>
        <dbReference type="SAM" id="MobiDB-lite"/>
    </source>
</evidence>
<gene>
    <name evidence="2" type="ORF">BA724_04355</name>
</gene>
<feature type="compositionally biased region" description="Polar residues" evidence="1">
    <location>
        <begin position="1"/>
        <end position="16"/>
    </location>
</feature>
<comment type="caution">
    <text evidence="2">The sequence shown here is derived from an EMBL/GenBank/DDBJ whole genome shotgun (WGS) entry which is preliminary data.</text>
</comment>
<accession>A0A1E7DQ80</accession>
<organism evidence="2 3">
    <name type="scientific">Domibacillus iocasae</name>
    <dbReference type="NCBI Taxonomy" id="1714016"/>
    <lineage>
        <taxon>Bacteria</taxon>
        <taxon>Bacillati</taxon>
        <taxon>Bacillota</taxon>
        <taxon>Bacilli</taxon>
        <taxon>Bacillales</taxon>
        <taxon>Bacillaceae</taxon>
        <taxon>Domibacillus</taxon>
    </lineage>
</organism>
<feature type="compositionally biased region" description="Basic residues" evidence="1">
    <location>
        <begin position="23"/>
        <end position="34"/>
    </location>
</feature>
<name>A0A1E7DQ80_9BACI</name>
<dbReference type="AlphaFoldDB" id="A0A1E7DQ80"/>
<sequence length="66" mass="7901">MKTMKEQLQQWKNTNPMPVEKKKTQKQKPKKKQPAKQPESFTERDMKYLMNTSMKTLRRGRGGAYK</sequence>
<dbReference type="RefSeq" id="WP_069938128.1">
    <property type="nucleotide sequence ID" value="NZ_MAMP01000020.1"/>
</dbReference>
<keyword evidence="3" id="KW-1185">Reference proteome</keyword>
<protein>
    <recommendedName>
        <fullName evidence="4">Phage protein</fullName>
    </recommendedName>
</protein>